<dbReference type="EMBL" id="KF861866">
    <property type="protein sequence ID" value="AIA99035.1"/>
    <property type="molecule type" value="Genomic_DNA"/>
</dbReference>
<keyword evidence="1" id="KW-1133">Transmembrane helix</keyword>
<evidence type="ECO:0000313" key="2">
    <source>
        <dbReference type="EMBL" id="AIA99035.1"/>
    </source>
</evidence>
<sequence length="69" mass="8574">MQIYKPYCYIISILAIPFIFLGVSHYFLDFPSFLASYNYLKKLFLTYIIFPILNLRFIFHSFVRYYRYF</sequence>
<protein>
    <submittedName>
        <fullName evidence="2">Uncharacterized protein</fullName>
    </submittedName>
</protein>
<keyword evidence="1" id="KW-0472">Membrane</keyword>
<name>A0A060CV83_HELPX</name>
<gene>
    <name evidence="2" type="ORF">6_28C_ICEHptfs4b_20</name>
</gene>
<feature type="transmembrane region" description="Helical" evidence="1">
    <location>
        <begin position="39"/>
        <end position="59"/>
    </location>
</feature>
<accession>A0A060CV83</accession>
<keyword evidence="1" id="KW-0812">Transmembrane</keyword>
<proteinExistence type="predicted"/>
<feature type="transmembrane region" description="Helical" evidence="1">
    <location>
        <begin position="7"/>
        <end position="27"/>
    </location>
</feature>
<reference evidence="2" key="1">
    <citation type="journal article" date="2014" name="BMC Genomics">
        <title>A comprehensive analysis of Helicobacter pylori plasticity zones reveals that they are integrating conjugative elements with intermediate integration specificity.</title>
        <authorList>
            <person name="Fischer W."/>
            <person name="Breithaupt U."/>
            <person name="Kern B."/>
            <person name="Smith S.I."/>
            <person name="Spicher C."/>
            <person name="Haas R."/>
        </authorList>
    </citation>
    <scope>NUCLEOTIDE SEQUENCE</scope>
    <source>
        <strain evidence="2">6_28C</strain>
    </source>
</reference>
<organism evidence="2">
    <name type="scientific">Helicobacter pylori</name>
    <name type="common">Campylobacter pylori</name>
    <dbReference type="NCBI Taxonomy" id="210"/>
    <lineage>
        <taxon>Bacteria</taxon>
        <taxon>Pseudomonadati</taxon>
        <taxon>Campylobacterota</taxon>
        <taxon>Epsilonproteobacteria</taxon>
        <taxon>Campylobacterales</taxon>
        <taxon>Helicobacteraceae</taxon>
        <taxon>Helicobacter</taxon>
    </lineage>
</organism>
<evidence type="ECO:0000256" key="1">
    <source>
        <dbReference type="SAM" id="Phobius"/>
    </source>
</evidence>
<dbReference type="AlphaFoldDB" id="A0A060CV83"/>